<dbReference type="EMBL" id="EU016604">
    <property type="protein sequence ID" value="ABZ07575.1"/>
    <property type="molecule type" value="Genomic_DNA"/>
</dbReference>
<accession>B3T4R6</accession>
<reference evidence="1" key="1">
    <citation type="journal article" date="2008" name="ISME J.">
        <title>Genomic patterns of recombination, clonal divergence and environment in marine microbial populations.</title>
        <authorList>
            <person name="Konstantinidis K.T."/>
            <person name="Delong E.F."/>
        </authorList>
    </citation>
    <scope>NUCLEOTIDE SEQUENCE</scope>
</reference>
<name>B3T4R6_9ZZZZ</name>
<dbReference type="AlphaFoldDB" id="B3T4R6"/>
<evidence type="ECO:0000313" key="1">
    <source>
        <dbReference type="EMBL" id="ABZ07575.1"/>
    </source>
</evidence>
<gene>
    <name evidence="1" type="ORF">ALOHA_HF4000ANIW137K11ctg1g2</name>
</gene>
<organism evidence="1">
    <name type="scientific">uncultured marine microorganism HF4000_ANIW137K11</name>
    <dbReference type="NCBI Taxonomy" id="455533"/>
    <lineage>
        <taxon>unclassified sequences</taxon>
        <taxon>environmental samples</taxon>
    </lineage>
</organism>
<sequence length="116" mass="11004">MAGIAGLVAPGSWGSVGGGYASGAAGATGAAGAGALASGNPWLAGLALLGGGGGLFGSDTETNSSAAYSGLGAFAPTNTSAPVYNKPLIDLENPIHIAVLAAIGLGFVYAKKRGWL</sequence>
<proteinExistence type="predicted"/>
<protein>
    <submittedName>
        <fullName evidence="1">Uncharacterized protein</fullName>
    </submittedName>
</protein>